<feature type="coiled-coil region" evidence="1">
    <location>
        <begin position="127"/>
        <end position="183"/>
    </location>
</feature>
<evidence type="ECO:0000256" key="1">
    <source>
        <dbReference type="SAM" id="Coils"/>
    </source>
</evidence>
<organism evidence="2 3">
    <name type="scientific">Fraxinus pennsylvanica</name>
    <dbReference type="NCBI Taxonomy" id="56036"/>
    <lineage>
        <taxon>Eukaryota</taxon>
        <taxon>Viridiplantae</taxon>
        <taxon>Streptophyta</taxon>
        <taxon>Embryophyta</taxon>
        <taxon>Tracheophyta</taxon>
        <taxon>Spermatophyta</taxon>
        <taxon>Magnoliopsida</taxon>
        <taxon>eudicotyledons</taxon>
        <taxon>Gunneridae</taxon>
        <taxon>Pentapetalae</taxon>
        <taxon>asterids</taxon>
        <taxon>lamiids</taxon>
        <taxon>Lamiales</taxon>
        <taxon>Oleaceae</taxon>
        <taxon>Oleeae</taxon>
        <taxon>Fraxinus</taxon>
    </lineage>
</organism>
<dbReference type="Pfam" id="PF12507">
    <property type="entry name" value="HCMV_UL139"/>
    <property type="match status" value="1"/>
</dbReference>
<evidence type="ECO:0000313" key="3">
    <source>
        <dbReference type="Proteomes" id="UP000834106"/>
    </source>
</evidence>
<dbReference type="PANTHER" id="PTHR37214:SF2">
    <property type="entry name" value="CYTOMEGALOVIRUS UL139 PROTEIN"/>
    <property type="match status" value="1"/>
</dbReference>
<dbReference type="EMBL" id="OU503053">
    <property type="protein sequence ID" value="CAI9782154.1"/>
    <property type="molecule type" value="Genomic_DNA"/>
</dbReference>
<name>A0AAD2E9B7_9LAMI</name>
<keyword evidence="1" id="KW-0175">Coiled coil</keyword>
<gene>
    <name evidence="2" type="ORF">FPE_LOCUS29584</name>
</gene>
<protein>
    <submittedName>
        <fullName evidence="2">Uncharacterized protein</fullName>
    </submittedName>
</protein>
<proteinExistence type="predicted"/>
<dbReference type="PANTHER" id="PTHR37214">
    <property type="entry name" value="CYTOMEGALOVIRUS UL139 PROTEIN"/>
    <property type="match status" value="1"/>
</dbReference>
<keyword evidence="3" id="KW-1185">Reference proteome</keyword>
<evidence type="ECO:0000313" key="2">
    <source>
        <dbReference type="EMBL" id="CAI9782154.1"/>
    </source>
</evidence>
<reference evidence="2" key="1">
    <citation type="submission" date="2023-05" db="EMBL/GenBank/DDBJ databases">
        <authorList>
            <person name="Huff M."/>
        </authorList>
    </citation>
    <scope>NUCLEOTIDE SEQUENCE</scope>
</reference>
<dbReference type="AlphaFoldDB" id="A0AAD2E9B7"/>
<sequence length="213" mass="24915">MALPSAFHERLEQMEQTRNQRLSLLQAEKELQKSKSQLLATKIANIRSMEQRCLKLDCKIAHQHFVISSLKSQIESLDSAYLRNLQKFRTLKEEVEGLEELEKQKESYYSSQSCEMEEFKAQVDNFVDECQVQVKKLRRQVKELKSSFSELQGNLICPNNSEIAAAENKKSELLIMKENLDRKLASNYEVKQQLMKQLVSILEDQVKERKRLC</sequence>
<dbReference type="InterPro" id="IPR021042">
    <property type="entry name" value="Herpes_UL139_cytomegalovirus"/>
</dbReference>
<dbReference type="Proteomes" id="UP000834106">
    <property type="component" value="Chromosome 18"/>
</dbReference>
<accession>A0AAD2E9B7</accession>